<feature type="region of interest" description="Disordered" evidence="1">
    <location>
        <begin position="1"/>
        <end position="24"/>
    </location>
</feature>
<evidence type="ECO:0000313" key="3">
    <source>
        <dbReference type="Proteomes" id="UP001203852"/>
    </source>
</evidence>
<keyword evidence="3" id="KW-1185">Reference proteome</keyword>
<organism evidence="2 3">
    <name type="scientific">Exophiala viscosa</name>
    <dbReference type="NCBI Taxonomy" id="2486360"/>
    <lineage>
        <taxon>Eukaryota</taxon>
        <taxon>Fungi</taxon>
        <taxon>Dikarya</taxon>
        <taxon>Ascomycota</taxon>
        <taxon>Pezizomycotina</taxon>
        <taxon>Eurotiomycetes</taxon>
        <taxon>Chaetothyriomycetidae</taxon>
        <taxon>Chaetothyriales</taxon>
        <taxon>Herpotrichiellaceae</taxon>
        <taxon>Exophiala</taxon>
    </lineage>
</organism>
<dbReference type="Proteomes" id="UP001203852">
    <property type="component" value="Unassembled WGS sequence"/>
</dbReference>
<protein>
    <submittedName>
        <fullName evidence="2">Uncharacterized protein</fullName>
    </submittedName>
</protein>
<gene>
    <name evidence="2" type="ORF">EDD36DRAFT_163232</name>
</gene>
<evidence type="ECO:0000313" key="2">
    <source>
        <dbReference type="EMBL" id="KAI1614725.1"/>
    </source>
</evidence>
<reference evidence="2" key="1">
    <citation type="journal article" date="2022" name="bioRxiv">
        <title>Deciphering the potential niche of two novel black yeast fungi from a biological soil crust based on their genomes, phenotypes, and melanin regulation.</title>
        <authorList>
            <consortium name="DOE Joint Genome Institute"/>
            <person name="Carr E.C."/>
            <person name="Barton Q."/>
            <person name="Grambo S."/>
            <person name="Sullivan M."/>
            <person name="Renfro C.M."/>
            <person name="Kuo A."/>
            <person name="Pangilinan J."/>
            <person name="Lipzen A."/>
            <person name="Keymanesh K."/>
            <person name="Savage E."/>
            <person name="Barry K."/>
            <person name="Grigoriev I.V."/>
            <person name="Riekhof W.R."/>
            <person name="Harris S.S."/>
        </authorList>
    </citation>
    <scope>NUCLEOTIDE SEQUENCE</scope>
    <source>
        <strain evidence="2">JF 03-4F</strain>
    </source>
</reference>
<comment type="caution">
    <text evidence="2">The sequence shown here is derived from an EMBL/GenBank/DDBJ whole genome shotgun (WGS) entry which is preliminary data.</text>
</comment>
<dbReference type="AlphaFoldDB" id="A0AAN6IF30"/>
<proteinExistence type="predicted"/>
<sequence>MLSSLPEEWYSSTTPSPPTPVHHAVNLSNEANTDLRRSGDSTNSGNGSVLVERLLRGSEMIDILISGDAGDAVRSRGRIRRAERGGSTGARVTRRFGRVETVLGEVETLPTVYELVLLSLRSLRRCTNNQTRAANMTSMHTPRTDETILTIFHAGERAREIGRGCADALMIADVLDVVETVLPGDVVIAGDDKVAALLIEDVLTVLVAGRGRTETVTMLVALADGAREAGTVSVNQTVVVAVMLILTVLVANGGRAVEVFMLVGAGESGTHTDTETVAGTSKLCIEALLDGVRAAEKIERPVEETVIEKFEKRGTDSSSVAIEVASVTWRDILSRYVWGIEVFEDDELVYRAKSVSKTQLGCGSAKTHSHLAVKLETGSSAMRTLQNRVCRRRRAPRSVLSVFIAIVQRLSKKRVANLSG</sequence>
<name>A0AAN6IF30_9EURO</name>
<dbReference type="EMBL" id="MU404352">
    <property type="protein sequence ID" value="KAI1614725.1"/>
    <property type="molecule type" value="Genomic_DNA"/>
</dbReference>
<accession>A0AAN6IF30</accession>
<evidence type="ECO:0000256" key="1">
    <source>
        <dbReference type="SAM" id="MobiDB-lite"/>
    </source>
</evidence>